<dbReference type="GO" id="GO:0016787">
    <property type="term" value="F:hydrolase activity"/>
    <property type="evidence" value="ECO:0007669"/>
    <property type="project" value="UniProtKB-KW"/>
</dbReference>
<keyword evidence="3" id="KW-1185">Reference proteome</keyword>
<dbReference type="Gene3D" id="3.60.60.10">
    <property type="entry name" value="Penicillin V Acylase, Chain A"/>
    <property type="match status" value="1"/>
</dbReference>
<dbReference type="NCBIfam" id="NF040521">
    <property type="entry name" value="C45_proenzyme"/>
    <property type="match status" value="1"/>
</dbReference>
<dbReference type="EMBL" id="JAUTBL010000002">
    <property type="protein sequence ID" value="MDQ1187093.1"/>
    <property type="molecule type" value="Genomic_DNA"/>
</dbReference>
<sequence>MKIFAISEPEPSGKWRNRFDESWPRYRDWYLSQGEDARPSLEAARRAIRQYMPELLPLYDRVCNIVQPDTLAQRALSLFNTPPVIAGCSVAIAPTETPVLVRNYDLTPDFFEGTVLHSRWLEQDVIATSEGWIGCLDGLNSNGLAVALTFGGRLDYSADGFQTPLLVRYVLEVCSTTIQAIETLKRLPVQMVSNVVILDKSGDYAVAYLSPDREMAFRRVPIATNHQLALEWPEGNRWSETAERADHLAKLRAERMQLDSFIAGLSPKAALSHRL</sequence>
<name>A0ABU0UQ43_9HYPH</name>
<dbReference type="Proteomes" id="UP001224781">
    <property type="component" value="Unassembled WGS sequence"/>
</dbReference>
<comment type="caution">
    <text evidence="2">The sequence shown here is derived from an EMBL/GenBank/DDBJ whole genome shotgun (WGS) entry which is preliminary data.</text>
</comment>
<accession>A0ABU0UQ43</accession>
<dbReference type="RefSeq" id="WP_306934411.1">
    <property type="nucleotide sequence ID" value="NZ_JAUTBL010000002.1"/>
</dbReference>
<feature type="domain" description="Peptidase C45 hydrolase" evidence="1">
    <location>
        <begin position="96"/>
        <end position="253"/>
    </location>
</feature>
<dbReference type="Pfam" id="PF03417">
    <property type="entry name" value="AAT"/>
    <property type="match status" value="1"/>
</dbReference>
<reference evidence="2 3" key="1">
    <citation type="submission" date="2023-07" db="EMBL/GenBank/DDBJ databases">
        <title>Functional and genomic diversity of the sorghum phyllosphere microbiome.</title>
        <authorList>
            <person name="Shade A."/>
        </authorList>
    </citation>
    <scope>NUCLEOTIDE SEQUENCE [LARGE SCALE GENOMIC DNA]</scope>
    <source>
        <strain evidence="2 3">SORGH_AS_1126</strain>
    </source>
</reference>
<evidence type="ECO:0000259" key="1">
    <source>
        <dbReference type="Pfam" id="PF03417"/>
    </source>
</evidence>
<proteinExistence type="predicted"/>
<evidence type="ECO:0000313" key="3">
    <source>
        <dbReference type="Proteomes" id="UP001224781"/>
    </source>
</evidence>
<evidence type="ECO:0000313" key="2">
    <source>
        <dbReference type="EMBL" id="MDQ1187093.1"/>
    </source>
</evidence>
<protein>
    <submittedName>
        <fullName evidence="2">Choloylglycine hydrolase</fullName>
    </submittedName>
</protein>
<organism evidence="2 3">
    <name type="scientific">Agrobacterium larrymoorei</name>
    <dbReference type="NCBI Taxonomy" id="160699"/>
    <lineage>
        <taxon>Bacteria</taxon>
        <taxon>Pseudomonadati</taxon>
        <taxon>Pseudomonadota</taxon>
        <taxon>Alphaproteobacteria</taxon>
        <taxon>Hyphomicrobiales</taxon>
        <taxon>Rhizobiaceae</taxon>
        <taxon>Rhizobium/Agrobacterium group</taxon>
        <taxon>Agrobacterium</taxon>
    </lineage>
</organism>
<keyword evidence="2" id="KW-0378">Hydrolase</keyword>
<gene>
    <name evidence="2" type="ORF">QE408_004236</name>
</gene>
<dbReference type="InterPro" id="IPR005079">
    <property type="entry name" value="Peptidase_C45_hydrolase"/>
</dbReference>
<dbReference type="InterPro" id="IPR047794">
    <property type="entry name" value="C45_proenzyme-like"/>
</dbReference>